<evidence type="ECO:0000313" key="2">
    <source>
        <dbReference type="Proteomes" id="UP001596162"/>
    </source>
</evidence>
<reference evidence="2" key="1">
    <citation type="journal article" date="2019" name="Int. J. Syst. Evol. Microbiol.">
        <title>The Global Catalogue of Microorganisms (GCM) 10K type strain sequencing project: providing services to taxonomists for standard genome sequencing and annotation.</title>
        <authorList>
            <consortium name="The Broad Institute Genomics Platform"/>
            <consortium name="The Broad Institute Genome Sequencing Center for Infectious Disease"/>
            <person name="Wu L."/>
            <person name="Ma J."/>
        </authorList>
    </citation>
    <scope>NUCLEOTIDE SEQUENCE [LARGE SCALE GENOMIC DNA]</scope>
    <source>
        <strain evidence="2">JCM 17978</strain>
    </source>
</reference>
<dbReference type="RefSeq" id="WP_376860349.1">
    <property type="nucleotide sequence ID" value="NZ_JBHSLA010000003.1"/>
</dbReference>
<protein>
    <submittedName>
        <fullName evidence="1">Uncharacterized protein</fullName>
    </submittedName>
</protein>
<keyword evidence="2" id="KW-1185">Reference proteome</keyword>
<proteinExistence type="predicted"/>
<accession>A0ABW0C7B6</accession>
<comment type="caution">
    <text evidence="1">The sequence shown here is derived from an EMBL/GenBank/DDBJ whole genome shotgun (WGS) entry which is preliminary data.</text>
</comment>
<dbReference type="EMBL" id="JBHSLA010000003">
    <property type="protein sequence ID" value="MFC5195485.1"/>
    <property type="molecule type" value="Genomic_DNA"/>
</dbReference>
<evidence type="ECO:0000313" key="1">
    <source>
        <dbReference type="EMBL" id="MFC5195485.1"/>
    </source>
</evidence>
<dbReference type="Proteomes" id="UP001596162">
    <property type="component" value="Unassembled WGS sequence"/>
</dbReference>
<organism evidence="1 2">
    <name type="scientific">Bizionia hallyeonensis</name>
    <dbReference type="NCBI Taxonomy" id="1123757"/>
    <lineage>
        <taxon>Bacteria</taxon>
        <taxon>Pseudomonadati</taxon>
        <taxon>Bacteroidota</taxon>
        <taxon>Flavobacteriia</taxon>
        <taxon>Flavobacteriales</taxon>
        <taxon>Flavobacteriaceae</taxon>
        <taxon>Bizionia</taxon>
    </lineage>
</organism>
<name>A0ABW0C7B6_9FLAO</name>
<gene>
    <name evidence="1" type="ORF">ACFPH8_09115</name>
</gene>
<sequence length="91" mass="10627">MEFIQNLKMLNKYEIGEKYVIKLTNGLRFVSVVKQLKAAVQDSGGWPSAAVAIHRIRFLCSFQENEKYLNPTDFRNSKLQNKRNHQVSREL</sequence>